<evidence type="ECO:0000313" key="1">
    <source>
        <dbReference type="EMBL" id="NYI44990.1"/>
    </source>
</evidence>
<gene>
    <name evidence="1" type="ORF">BJ993_002070</name>
</gene>
<sequence length="238" mass="25655">MHRCTSRSNGAHPMTSPTTRLALQIAGRGRLEGHPPGEVDGVRFEGRFVIYALADAQGPLFGEDVSLFDAGAVAEHGRGPQSAHLVAMRSGFLLEGFVTGDDTIEGTTIGRSSSQTRLRIYYDAAPDGSRRFDDRKAFMAGELVATYRAEEYFQMDSRAGVFDTRVNYTLIESKPFEHAGVTVDFAELAPVMVELSHGHNPEPDPSPEDIPMEEPFLAGGPGVFADHFPVGGAIIASS</sequence>
<proteinExistence type="predicted"/>
<dbReference type="Proteomes" id="UP000562045">
    <property type="component" value="Unassembled WGS sequence"/>
</dbReference>
<dbReference type="AlphaFoldDB" id="A0A7Y9ZHL1"/>
<dbReference type="RefSeq" id="WP_179648707.1">
    <property type="nucleotide sequence ID" value="NZ_JACBZM010000001.1"/>
</dbReference>
<dbReference type="EMBL" id="JACBZM010000001">
    <property type="protein sequence ID" value="NYI44990.1"/>
    <property type="molecule type" value="Genomic_DNA"/>
</dbReference>
<name>A0A7Y9ZHL1_9ACTN</name>
<comment type="caution">
    <text evidence="1">The sequence shown here is derived from an EMBL/GenBank/DDBJ whole genome shotgun (WGS) entry which is preliminary data.</text>
</comment>
<organism evidence="1 2">
    <name type="scientific">Nocardioides aromaticivorans</name>
    <dbReference type="NCBI Taxonomy" id="200618"/>
    <lineage>
        <taxon>Bacteria</taxon>
        <taxon>Bacillati</taxon>
        <taxon>Actinomycetota</taxon>
        <taxon>Actinomycetes</taxon>
        <taxon>Propionibacteriales</taxon>
        <taxon>Nocardioidaceae</taxon>
        <taxon>Nocardioides</taxon>
    </lineage>
</organism>
<reference evidence="1 2" key="1">
    <citation type="submission" date="2020-07" db="EMBL/GenBank/DDBJ databases">
        <title>Sequencing the genomes of 1000 actinobacteria strains.</title>
        <authorList>
            <person name="Klenk H.-P."/>
        </authorList>
    </citation>
    <scope>NUCLEOTIDE SEQUENCE [LARGE SCALE GENOMIC DNA]</scope>
    <source>
        <strain evidence="1 2">DSM 15131</strain>
    </source>
</reference>
<accession>A0A7Y9ZHL1</accession>
<evidence type="ECO:0000313" key="2">
    <source>
        <dbReference type="Proteomes" id="UP000562045"/>
    </source>
</evidence>
<protein>
    <submittedName>
        <fullName evidence="1">Uncharacterized protein</fullName>
    </submittedName>
</protein>